<dbReference type="Pfam" id="PF03732">
    <property type="entry name" value="Retrotrans_gag"/>
    <property type="match status" value="1"/>
</dbReference>
<organism evidence="3 4">
    <name type="scientific">Mucuna pruriens</name>
    <name type="common">Velvet bean</name>
    <name type="synonym">Dolichos pruriens</name>
    <dbReference type="NCBI Taxonomy" id="157652"/>
    <lineage>
        <taxon>Eukaryota</taxon>
        <taxon>Viridiplantae</taxon>
        <taxon>Streptophyta</taxon>
        <taxon>Embryophyta</taxon>
        <taxon>Tracheophyta</taxon>
        <taxon>Spermatophyta</taxon>
        <taxon>Magnoliopsida</taxon>
        <taxon>eudicotyledons</taxon>
        <taxon>Gunneridae</taxon>
        <taxon>Pentapetalae</taxon>
        <taxon>rosids</taxon>
        <taxon>fabids</taxon>
        <taxon>Fabales</taxon>
        <taxon>Fabaceae</taxon>
        <taxon>Papilionoideae</taxon>
        <taxon>50 kb inversion clade</taxon>
        <taxon>NPAAA clade</taxon>
        <taxon>indigoferoid/millettioid clade</taxon>
        <taxon>Phaseoleae</taxon>
        <taxon>Mucuna</taxon>
    </lineage>
</organism>
<dbReference type="PANTHER" id="PTHR35046:SF9">
    <property type="entry name" value="RNA-DIRECTED DNA POLYMERASE"/>
    <property type="match status" value="1"/>
</dbReference>
<evidence type="ECO:0000259" key="2">
    <source>
        <dbReference type="Pfam" id="PF03732"/>
    </source>
</evidence>
<evidence type="ECO:0000313" key="3">
    <source>
        <dbReference type="EMBL" id="RDY02370.1"/>
    </source>
</evidence>
<dbReference type="OrthoDB" id="1934635at2759"/>
<feature type="region of interest" description="Disordered" evidence="1">
    <location>
        <begin position="40"/>
        <end position="68"/>
    </location>
</feature>
<dbReference type="InterPro" id="IPR005162">
    <property type="entry name" value="Retrotrans_gag_dom"/>
</dbReference>
<sequence length="197" mass="23391">MVRLEEQLDKLGGGLEAIKVDMASVHTKVEALNEKKEKFASSIHESTGRRTRNLKKNSKDPQSSRHNKRNVRMITYEFTGYALVWWNQLYREINEGRRHADTWVDLKRKLRSRFVPALYARDLYNKLQCMYEGSKSVEEYHRDMEVAHTRGNVLESNKVTMTCFLHELNRDIWDIVELYHYTTLDYLVHQEIIVEAQ</sequence>
<accession>A0A371HHX3</accession>
<dbReference type="AlphaFoldDB" id="A0A371HHX3"/>
<evidence type="ECO:0000256" key="1">
    <source>
        <dbReference type="SAM" id="MobiDB-lite"/>
    </source>
</evidence>
<reference evidence="3" key="1">
    <citation type="submission" date="2018-05" db="EMBL/GenBank/DDBJ databases">
        <title>Draft genome of Mucuna pruriens seed.</title>
        <authorList>
            <person name="Nnadi N.E."/>
            <person name="Vos R."/>
            <person name="Hasami M.H."/>
            <person name="Devisetty U.K."/>
            <person name="Aguiy J.C."/>
        </authorList>
    </citation>
    <scope>NUCLEOTIDE SEQUENCE [LARGE SCALE GENOMIC DNA]</scope>
    <source>
        <strain evidence="3">JCA_2017</strain>
    </source>
</reference>
<gene>
    <name evidence="3" type="ORF">CR513_14181</name>
</gene>
<feature type="domain" description="Retrotransposon gag" evidence="2">
    <location>
        <begin position="73"/>
        <end position="168"/>
    </location>
</feature>
<proteinExistence type="predicted"/>
<comment type="caution">
    <text evidence="3">The sequence shown here is derived from an EMBL/GenBank/DDBJ whole genome shotgun (WGS) entry which is preliminary data.</text>
</comment>
<keyword evidence="4" id="KW-1185">Reference proteome</keyword>
<dbReference type="PANTHER" id="PTHR35046">
    <property type="entry name" value="ZINC KNUCKLE (CCHC-TYPE) FAMILY PROTEIN"/>
    <property type="match status" value="1"/>
</dbReference>
<protein>
    <recommendedName>
        <fullName evidence="2">Retrotransposon gag domain-containing protein</fullName>
    </recommendedName>
</protein>
<evidence type="ECO:0000313" key="4">
    <source>
        <dbReference type="Proteomes" id="UP000257109"/>
    </source>
</evidence>
<name>A0A371HHX3_MUCPR</name>
<dbReference type="EMBL" id="QJKJ01002549">
    <property type="protein sequence ID" value="RDY02370.1"/>
    <property type="molecule type" value="Genomic_DNA"/>
</dbReference>
<feature type="non-terminal residue" evidence="3">
    <location>
        <position position="1"/>
    </location>
</feature>
<dbReference type="Proteomes" id="UP000257109">
    <property type="component" value="Unassembled WGS sequence"/>
</dbReference>